<protein>
    <recommendedName>
        <fullName evidence="3">ASCH domain-containing protein</fullName>
    </recommendedName>
</protein>
<evidence type="ECO:0000313" key="2">
    <source>
        <dbReference type="Proteomes" id="UP001060104"/>
    </source>
</evidence>
<accession>A0ABY5T5F5</accession>
<reference evidence="1" key="1">
    <citation type="submission" date="2022-08" db="EMBL/GenBank/DDBJ databases">
        <title>Genome Sequencing of Bacteroides fragilis Group Isolates with Nanopore Technology.</title>
        <authorList>
            <person name="Tisza M.J."/>
            <person name="Smith D."/>
            <person name="Dekker J.P."/>
        </authorList>
    </citation>
    <scope>NUCLEOTIDE SEQUENCE</scope>
    <source>
        <strain evidence="1">BFG-527</strain>
    </source>
</reference>
<organism evidence="1 2">
    <name type="scientific">Bacteroides faecis</name>
    <dbReference type="NCBI Taxonomy" id="674529"/>
    <lineage>
        <taxon>Bacteria</taxon>
        <taxon>Pseudomonadati</taxon>
        <taxon>Bacteroidota</taxon>
        <taxon>Bacteroidia</taxon>
        <taxon>Bacteroidales</taxon>
        <taxon>Bacteroidaceae</taxon>
        <taxon>Bacteroides</taxon>
    </lineage>
</organism>
<keyword evidence="2" id="KW-1185">Reference proteome</keyword>
<dbReference type="EMBL" id="CP103141">
    <property type="protein sequence ID" value="UVQ72731.1"/>
    <property type="molecule type" value="Genomic_DNA"/>
</dbReference>
<gene>
    <name evidence="1" type="ORF">NXY30_16830</name>
</gene>
<proteinExistence type="predicted"/>
<dbReference type="Proteomes" id="UP001060104">
    <property type="component" value="Chromosome"/>
</dbReference>
<sequence>MKKIMFNDKFSLTQAVLEGRKTMTRRIVTYPLKFRGVNVAGYFVCKRPSGEVTEICMYDEDERMIDGGQILPKYKVGEVVAIAQSYKDLGYDPDSLDRDPKDLGIRGFMKHSAGWNNKMFVSAAACKKHIRITGVKCERLQDISEAECLKEGIEEHLKGIQYGFPSNIGYIGQYPFSNPREAFSALIDKVSGKGMFASNPYVFVYEFKLID</sequence>
<dbReference type="RefSeq" id="WP_258902562.1">
    <property type="nucleotide sequence ID" value="NZ_CP103141.1"/>
</dbReference>
<name>A0ABY5T5F5_9BACE</name>
<evidence type="ECO:0008006" key="3">
    <source>
        <dbReference type="Google" id="ProtNLM"/>
    </source>
</evidence>
<evidence type="ECO:0000313" key="1">
    <source>
        <dbReference type="EMBL" id="UVQ72731.1"/>
    </source>
</evidence>